<dbReference type="AlphaFoldDB" id="A0A2M8M274"/>
<keyword evidence="3" id="KW-1185">Reference proteome</keyword>
<evidence type="ECO:0000313" key="2">
    <source>
        <dbReference type="EMBL" id="PJE98301.1"/>
    </source>
</evidence>
<dbReference type="InterPro" id="IPR047659">
    <property type="entry name" value="T7SS_assoc"/>
</dbReference>
<evidence type="ECO:0000256" key="1">
    <source>
        <dbReference type="SAM" id="MobiDB-lite"/>
    </source>
</evidence>
<feature type="region of interest" description="Disordered" evidence="1">
    <location>
        <begin position="1"/>
        <end position="35"/>
    </location>
</feature>
<dbReference type="Proteomes" id="UP000230407">
    <property type="component" value="Unassembled WGS sequence"/>
</dbReference>
<dbReference type="RefSeq" id="WP_100201451.1">
    <property type="nucleotide sequence ID" value="NZ_PGGW01000020.1"/>
</dbReference>
<feature type="region of interest" description="Disordered" evidence="1">
    <location>
        <begin position="215"/>
        <end position="235"/>
    </location>
</feature>
<organism evidence="2 3">
    <name type="scientific">Streptomyces carminius</name>
    <dbReference type="NCBI Taxonomy" id="2665496"/>
    <lineage>
        <taxon>Bacteria</taxon>
        <taxon>Bacillati</taxon>
        <taxon>Actinomycetota</taxon>
        <taxon>Actinomycetes</taxon>
        <taxon>Kitasatosporales</taxon>
        <taxon>Streptomycetaceae</taxon>
        <taxon>Streptomyces</taxon>
    </lineage>
</organism>
<proteinExistence type="predicted"/>
<protein>
    <recommendedName>
        <fullName evidence="4">Type VII secretion system-associated protein</fullName>
    </recommendedName>
</protein>
<reference evidence="2 3" key="1">
    <citation type="submission" date="2017-11" db="EMBL/GenBank/DDBJ databases">
        <title>Streptomyces carmine sp. nov., a novel actinomycete isolated from Sophora alopecuroides in Xinjiang, China.</title>
        <authorList>
            <person name="Wang Y."/>
            <person name="Luo X."/>
            <person name="Wan C."/>
            <person name="Zhang L."/>
        </authorList>
    </citation>
    <scope>NUCLEOTIDE SEQUENCE [LARGE SCALE GENOMIC DNA]</scope>
    <source>
        <strain evidence="2 3">TRM SA0054</strain>
    </source>
</reference>
<sequence length="235" mass="24089">MSDANVGPAAQGPLDPVSGQEPSGDPQAEERILPPPHILAAARAVPGEPVFVVDPAWSGQGAPPQWSVLGWWRSDERGEITGWEDNDEYRPSPWSLGWPRPADEADAAAQLAVTGYGPMADVPRALAAVDEVAVILEDDGTTALATVPDGTTAVPVFTVPPRQAAADPAGADLPAHRTVPVADLPGVVGERPLLYLSTTAPVSVVVEVDEVLAGDGGQAVPTAADTPASRQAAGT</sequence>
<comment type="caution">
    <text evidence="2">The sequence shown here is derived from an EMBL/GenBank/DDBJ whole genome shotgun (WGS) entry which is preliminary data.</text>
</comment>
<accession>A0A2M8M274</accession>
<gene>
    <name evidence="2" type="ORF">CUT44_07785</name>
</gene>
<name>A0A2M8M274_9ACTN</name>
<evidence type="ECO:0008006" key="4">
    <source>
        <dbReference type="Google" id="ProtNLM"/>
    </source>
</evidence>
<dbReference type="EMBL" id="PGGW01000020">
    <property type="protein sequence ID" value="PJE98301.1"/>
    <property type="molecule type" value="Genomic_DNA"/>
</dbReference>
<evidence type="ECO:0000313" key="3">
    <source>
        <dbReference type="Proteomes" id="UP000230407"/>
    </source>
</evidence>
<dbReference type="NCBIfam" id="NF033532">
    <property type="entry name" value="lone7para_assoc"/>
    <property type="match status" value="1"/>
</dbReference>